<sequence>MHKDMIESTVPVKQLHFVNAVPCRIAFERGKERHFCFLAISVGTCGWLVLAEELPLKKPFGVVRVAAPLAGSNPRIDDKHPKWLHLRIRPSSLPILDPAKFNIHGKLKTRAFVDGRWTLAFRDGESCKSALCMIVEEINFLCDEVHRRLKPLLNLETSLDLSGLAEEDSSSNTTPRNSDWESYTPLCILIKTVGWKGGMGRQDPLTPFNHANFKVKAMIKNVEQIKWNQKVSMSCSGFLFLVSLGSYIYYCACPQPHGLKPSQH</sequence>
<dbReference type="PANTHER" id="PTHR21481">
    <property type="entry name" value="PROTEIN CLEC16A"/>
    <property type="match status" value="1"/>
</dbReference>
<evidence type="ECO:0000313" key="1">
    <source>
        <dbReference type="EMBL" id="CAJ1975841.1"/>
    </source>
</evidence>
<protein>
    <submittedName>
        <fullName evidence="1">Uncharacterized protein</fullName>
    </submittedName>
</protein>
<evidence type="ECO:0000313" key="2">
    <source>
        <dbReference type="Proteomes" id="UP001189624"/>
    </source>
</evidence>
<organism evidence="1 2">
    <name type="scientific">Sphenostylis stenocarpa</name>
    <dbReference type="NCBI Taxonomy" id="92480"/>
    <lineage>
        <taxon>Eukaryota</taxon>
        <taxon>Viridiplantae</taxon>
        <taxon>Streptophyta</taxon>
        <taxon>Embryophyta</taxon>
        <taxon>Tracheophyta</taxon>
        <taxon>Spermatophyta</taxon>
        <taxon>Magnoliopsida</taxon>
        <taxon>eudicotyledons</taxon>
        <taxon>Gunneridae</taxon>
        <taxon>Pentapetalae</taxon>
        <taxon>rosids</taxon>
        <taxon>fabids</taxon>
        <taxon>Fabales</taxon>
        <taxon>Fabaceae</taxon>
        <taxon>Papilionoideae</taxon>
        <taxon>50 kb inversion clade</taxon>
        <taxon>NPAAA clade</taxon>
        <taxon>indigoferoid/millettioid clade</taxon>
        <taxon>Phaseoleae</taxon>
        <taxon>Sphenostylis</taxon>
    </lineage>
</organism>
<dbReference type="GO" id="GO:0016197">
    <property type="term" value="P:endosomal transport"/>
    <property type="evidence" value="ECO:0007669"/>
    <property type="project" value="TreeGrafter"/>
</dbReference>
<proteinExistence type="predicted"/>
<dbReference type="Gramene" id="rna-AYBTSS11_LOCUS27967">
    <property type="protein sequence ID" value="CAJ1975841.1"/>
    <property type="gene ID" value="gene-AYBTSS11_LOCUS27967"/>
</dbReference>
<dbReference type="PANTHER" id="PTHR21481:SF4">
    <property type="entry name" value="PROTEIN TRANSPARENT TESTA 9"/>
    <property type="match status" value="1"/>
</dbReference>
<dbReference type="Proteomes" id="UP001189624">
    <property type="component" value="Chromosome 9"/>
</dbReference>
<dbReference type="GO" id="GO:0007034">
    <property type="term" value="P:vacuolar transport"/>
    <property type="evidence" value="ECO:0007669"/>
    <property type="project" value="TreeGrafter"/>
</dbReference>
<gene>
    <name evidence="1" type="ORF">AYBTSS11_LOCUS27967</name>
</gene>
<keyword evidence="2" id="KW-1185">Reference proteome</keyword>
<dbReference type="GO" id="GO:0005794">
    <property type="term" value="C:Golgi apparatus"/>
    <property type="evidence" value="ECO:0007669"/>
    <property type="project" value="TreeGrafter"/>
</dbReference>
<dbReference type="GO" id="GO:1901096">
    <property type="term" value="P:regulation of autophagosome maturation"/>
    <property type="evidence" value="ECO:0007669"/>
    <property type="project" value="TreeGrafter"/>
</dbReference>
<reference evidence="1" key="1">
    <citation type="submission" date="2023-10" db="EMBL/GenBank/DDBJ databases">
        <authorList>
            <person name="Domelevo Entfellner J.-B."/>
        </authorList>
    </citation>
    <scope>NUCLEOTIDE SEQUENCE</scope>
</reference>
<dbReference type="GO" id="GO:0005770">
    <property type="term" value="C:late endosome"/>
    <property type="evidence" value="ECO:0007669"/>
    <property type="project" value="TreeGrafter"/>
</dbReference>
<accession>A0AA86TFM8</accession>
<name>A0AA86TFM8_9FABA</name>
<dbReference type="InterPro" id="IPR039272">
    <property type="entry name" value="CLEC16A/TT9"/>
</dbReference>
<dbReference type="AlphaFoldDB" id="A0AA86TFM8"/>
<dbReference type="EMBL" id="OY731406">
    <property type="protein sequence ID" value="CAJ1975841.1"/>
    <property type="molecule type" value="Genomic_DNA"/>
</dbReference>